<evidence type="ECO:0000256" key="7">
    <source>
        <dbReference type="ARBA" id="ARBA00022833"/>
    </source>
</evidence>
<dbReference type="EC" id="5.6.2.4" evidence="12"/>
<evidence type="ECO:0000256" key="4">
    <source>
        <dbReference type="ARBA" id="ARBA00022741"/>
    </source>
</evidence>
<dbReference type="PANTHER" id="PTHR30580">
    <property type="entry name" value="PRIMOSOMAL PROTEIN N"/>
    <property type="match status" value="1"/>
</dbReference>
<dbReference type="InterPro" id="IPR011545">
    <property type="entry name" value="DEAD/DEAH_box_helicase_dom"/>
</dbReference>
<dbReference type="GO" id="GO:1990077">
    <property type="term" value="C:primosome complex"/>
    <property type="evidence" value="ECO:0007669"/>
    <property type="project" value="UniProtKB-UniRule"/>
</dbReference>
<keyword evidence="4 12" id="KW-0547">Nucleotide-binding</keyword>
<dbReference type="AlphaFoldDB" id="G9WTC4"/>
<evidence type="ECO:0000256" key="3">
    <source>
        <dbReference type="ARBA" id="ARBA00022723"/>
    </source>
</evidence>
<reference evidence="15 16" key="1">
    <citation type="submission" date="2011-08" db="EMBL/GenBank/DDBJ databases">
        <title>The Genome Sequence of Oribacterium sp. ACB7.</title>
        <authorList>
            <consortium name="The Broad Institute Genome Sequencing Platform"/>
            <person name="Earl A."/>
            <person name="Ward D."/>
            <person name="Feldgarden M."/>
            <person name="Gevers D."/>
            <person name="Sizova M."/>
            <person name="Hazen A."/>
            <person name="Epstein S."/>
            <person name="Young S.K."/>
            <person name="Zeng Q."/>
            <person name="Gargeya S."/>
            <person name="Fitzgerald M."/>
            <person name="Haas B."/>
            <person name="Abouelleil A."/>
            <person name="Alvarado L."/>
            <person name="Arachchi H.M."/>
            <person name="Berlin A."/>
            <person name="Brown A."/>
            <person name="Chapman S.B."/>
            <person name="Chen Z."/>
            <person name="Dunbar C."/>
            <person name="Freedman E."/>
            <person name="Gearin G."/>
            <person name="Gellesch M."/>
            <person name="Goldberg J."/>
            <person name="Griggs A."/>
            <person name="Gujja S."/>
            <person name="Heiman D."/>
            <person name="Howarth C."/>
            <person name="Larson L."/>
            <person name="Lui A."/>
            <person name="MacDonald P.J.P."/>
            <person name="Montmayeur A."/>
            <person name="Murphy C."/>
            <person name="Neiman D."/>
            <person name="Pearson M."/>
            <person name="Priest M."/>
            <person name="Roberts A."/>
            <person name="Saif S."/>
            <person name="Shea T."/>
            <person name="Shenoy N."/>
            <person name="Sisk P."/>
            <person name="Stolte C."/>
            <person name="Sykes S."/>
            <person name="Wortman J."/>
            <person name="Nusbaum C."/>
            <person name="Birren B."/>
        </authorList>
    </citation>
    <scope>NUCLEOTIDE SEQUENCE [LARGE SCALE GENOMIC DNA]</scope>
    <source>
        <strain evidence="15 16">ACB7</strain>
    </source>
</reference>
<keyword evidence="6 12" id="KW-0347">Helicase</keyword>
<dbReference type="PATRIC" id="fig|796944.3.peg.868"/>
<dbReference type="RefSeq" id="WP_009536100.1">
    <property type="nucleotide sequence ID" value="NZ_JH414504.1"/>
</dbReference>
<keyword evidence="2 12" id="KW-0235">DNA replication</keyword>
<dbReference type="GO" id="GO:0006269">
    <property type="term" value="P:DNA replication, synthesis of primer"/>
    <property type="evidence" value="ECO:0007669"/>
    <property type="project" value="UniProtKB-KW"/>
</dbReference>
<dbReference type="Pfam" id="PF18074">
    <property type="entry name" value="PriA_C"/>
    <property type="match status" value="1"/>
</dbReference>
<feature type="binding site" evidence="12">
    <location>
        <position position="398"/>
    </location>
    <ligand>
        <name>Zn(2+)</name>
        <dbReference type="ChEBI" id="CHEBI:29105"/>
        <label>2</label>
    </ligand>
</feature>
<evidence type="ECO:0000256" key="11">
    <source>
        <dbReference type="ARBA" id="ARBA00048988"/>
    </source>
</evidence>
<dbReference type="GO" id="GO:0005524">
    <property type="term" value="F:ATP binding"/>
    <property type="evidence" value="ECO:0007669"/>
    <property type="project" value="UniProtKB-UniRule"/>
</dbReference>
<proteinExistence type="inferred from homology"/>
<evidence type="ECO:0000256" key="5">
    <source>
        <dbReference type="ARBA" id="ARBA00022801"/>
    </source>
</evidence>
<dbReference type="FunFam" id="3.40.50.300:FF:000489">
    <property type="entry name" value="Primosome assembly protein PriA"/>
    <property type="match status" value="1"/>
</dbReference>
<dbReference type="InterPro" id="IPR040498">
    <property type="entry name" value="PriA_CRR"/>
</dbReference>
<feature type="binding site" evidence="12">
    <location>
        <position position="372"/>
    </location>
    <ligand>
        <name>Zn(2+)</name>
        <dbReference type="ChEBI" id="CHEBI:29105"/>
        <label>1</label>
    </ligand>
</feature>
<dbReference type="EMBL" id="AFZD01000012">
    <property type="protein sequence ID" value="EHL12956.1"/>
    <property type="molecule type" value="Genomic_DNA"/>
</dbReference>
<evidence type="ECO:0000259" key="14">
    <source>
        <dbReference type="PROSITE" id="PS51194"/>
    </source>
</evidence>
<dbReference type="InterPro" id="IPR042115">
    <property type="entry name" value="PriA_3primeBD_sf"/>
</dbReference>
<keyword evidence="7 12" id="KW-0862">Zinc</keyword>
<evidence type="ECO:0000256" key="12">
    <source>
        <dbReference type="HAMAP-Rule" id="MF_00983"/>
    </source>
</evidence>
<dbReference type="GO" id="GO:0006270">
    <property type="term" value="P:DNA replication initiation"/>
    <property type="evidence" value="ECO:0007669"/>
    <property type="project" value="TreeGrafter"/>
</dbReference>
<feature type="binding site" evidence="12">
    <location>
        <position position="395"/>
    </location>
    <ligand>
        <name>Zn(2+)</name>
        <dbReference type="ChEBI" id="CHEBI:29105"/>
        <label>2</label>
    </ligand>
</feature>
<evidence type="ECO:0000256" key="6">
    <source>
        <dbReference type="ARBA" id="ARBA00022806"/>
    </source>
</evidence>
<dbReference type="PANTHER" id="PTHR30580:SF0">
    <property type="entry name" value="PRIMOSOMAL PROTEIN N"/>
    <property type="match status" value="1"/>
</dbReference>
<evidence type="ECO:0000256" key="8">
    <source>
        <dbReference type="ARBA" id="ARBA00022840"/>
    </source>
</evidence>
<dbReference type="GO" id="GO:0006302">
    <property type="term" value="P:double-strand break repair"/>
    <property type="evidence" value="ECO:0007669"/>
    <property type="project" value="InterPro"/>
</dbReference>
<dbReference type="InterPro" id="IPR027417">
    <property type="entry name" value="P-loop_NTPase"/>
</dbReference>
<sequence>MYAEVIVDISHEAIDKSFSYRIPEDMVLHVGDPVLVPFGRGKKKAYVLSIHERVCFPEEKIKDIDSVLDKEFSVEEELLSLAVWMSREYGTGLNQCLKTVIPVKKKVKKRGKATKLLWKAEEAPLSLTKEQANVLEGIKLAFSKGEKAALLFGVTGSGKTEVYLKLMEEIIRKGKEVIFLIPEISLSFQTRSRIEKRFPGLVSVLHSKMSQGERAESMEKCRSGEVKILMGPRSALFAPFSNLGLIIMDEEQDRSYKSEQAPRYETRDVIRKRGELSSCPVLFGSATPSVQLFSEVEKGNLPCFCLHNRAVEGSTLPKMQVVDMRKELEEGNRSIFSRVLEGKIQERLDRGEQVMLFMNRRGYAPFVSCRKCGEALRCPHCDVSLNLHKNGILQCHYCGYQTNLPKICPNCKSKYLAAFGTGTEKLESICHSIFPKAGILRMDRDSTGKKGKYEEILQAFSEEKADILLGTQMIVKGHDFQKVTLVGIIAVDQILLDSDFQAGEWAYQLITQVSGRAGRGERAGEVLIQSYQPDHPLLELALKQDYLSFYKEEKNYRKRLSYPPFSVMLAMQCIYTEEAYLDYILGKLMPRVQERIRDGGGETYGPFPATVYKIKDKFRKIIYIKHSNHDIILQLRDYFIQELKQEDKRNLILLQFDLL</sequence>
<dbReference type="CDD" id="cd18804">
    <property type="entry name" value="SF2_C_priA"/>
    <property type="match status" value="1"/>
</dbReference>
<dbReference type="InterPro" id="IPR014001">
    <property type="entry name" value="Helicase_ATP-bd"/>
</dbReference>
<dbReference type="Gene3D" id="3.40.50.300">
    <property type="entry name" value="P-loop containing nucleotide triphosphate hydrolases"/>
    <property type="match status" value="2"/>
</dbReference>
<dbReference type="InterPro" id="IPR005259">
    <property type="entry name" value="PriA"/>
</dbReference>
<dbReference type="InterPro" id="IPR001650">
    <property type="entry name" value="Helicase_C-like"/>
</dbReference>
<feature type="binding site" evidence="12">
    <location>
        <position position="378"/>
    </location>
    <ligand>
        <name>Zn(2+)</name>
        <dbReference type="ChEBI" id="CHEBI:29105"/>
        <label>2</label>
    </ligand>
</feature>
<comment type="catalytic activity">
    <reaction evidence="12">
        <text>Couples ATP hydrolysis with the unwinding of duplex DNA by translocating in the 3'-5' direction.</text>
        <dbReference type="EC" id="5.6.2.4"/>
    </reaction>
</comment>
<feature type="domain" description="Helicase C-terminal" evidence="14">
    <location>
        <begin position="403"/>
        <end position="582"/>
    </location>
</feature>
<evidence type="ECO:0000256" key="2">
    <source>
        <dbReference type="ARBA" id="ARBA00022705"/>
    </source>
</evidence>
<keyword evidence="10 12" id="KW-0413">Isomerase</keyword>
<comment type="caution">
    <text evidence="15">The sequence shown here is derived from an EMBL/GenBank/DDBJ whole genome shotgun (WGS) entry which is preliminary data.</text>
</comment>
<dbReference type="GO" id="GO:0003677">
    <property type="term" value="F:DNA binding"/>
    <property type="evidence" value="ECO:0007669"/>
    <property type="project" value="UniProtKB-UniRule"/>
</dbReference>
<comment type="cofactor">
    <cofactor evidence="12">
        <name>Zn(2+)</name>
        <dbReference type="ChEBI" id="CHEBI:29105"/>
    </cofactor>
    <text evidence="12">Binds 2 zinc ions per subunit.</text>
</comment>
<evidence type="ECO:0000256" key="1">
    <source>
        <dbReference type="ARBA" id="ARBA00022515"/>
    </source>
</evidence>
<protein>
    <recommendedName>
        <fullName evidence="12">Replication restart protein PriA</fullName>
    </recommendedName>
    <alternativeName>
        <fullName evidence="12">ATP-dependent DNA helicase PriA</fullName>
        <ecNumber evidence="12">5.6.2.4</ecNumber>
    </alternativeName>
    <alternativeName>
        <fullName evidence="12">DNA 3'-5' helicase PriA</fullName>
    </alternativeName>
</protein>
<keyword evidence="16" id="KW-1185">Reference proteome</keyword>
<dbReference type="GO" id="GO:0016887">
    <property type="term" value="F:ATP hydrolysis activity"/>
    <property type="evidence" value="ECO:0007669"/>
    <property type="project" value="RHEA"/>
</dbReference>
<feature type="binding site" evidence="12">
    <location>
        <position position="408"/>
    </location>
    <ligand>
        <name>Zn(2+)</name>
        <dbReference type="ChEBI" id="CHEBI:29105"/>
        <label>1</label>
    </ligand>
</feature>
<evidence type="ECO:0000256" key="10">
    <source>
        <dbReference type="ARBA" id="ARBA00023235"/>
    </source>
</evidence>
<dbReference type="Pfam" id="PF17764">
    <property type="entry name" value="PriA_3primeBD"/>
    <property type="match status" value="1"/>
</dbReference>
<dbReference type="HOGENOM" id="CLU_013353_4_1_9"/>
<dbReference type="PROSITE" id="PS51194">
    <property type="entry name" value="HELICASE_CTER"/>
    <property type="match status" value="1"/>
</dbReference>
<organism evidence="15 16">
    <name type="scientific">Oribacterium asaccharolyticum ACB7</name>
    <dbReference type="NCBI Taxonomy" id="796944"/>
    <lineage>
        <taxon>Bacteria</taxon>
        <taxon>Bacillati</taxon>
        <taxon>Bacillota</taxon>
        <taxon>Clostridia</taxon>
        <taxon>Lachnospirales</taxon>
        <taxon>Lachnospiraceae</taxon>
        <taxon>Oribacterium</taxon>
    </lineage>
</organism>
<keyword evidence="1 12" id="KW-0639">Primosome</keyword>
<dbReference type="Pfam" id="PF00271">
    <property type="entry name" value="Helicase_C"/>
    <property type="match status" value="1"/>
</dbReference>
<comment type="catalytic activity">
    <reaction evidence="11 12">
        <text>ATP + H2O = ADP + phosphate + H(+)</text>
        <dbReference type="Rhea" id="RHEA:13065"/>
        <dbReference type="ChEBI" id="CHEBI:15377"/>
        <dbReference type="ChEBI" id="CHEBI:15378"/>
        <dbReference type="ChEBI" id="CHEBI:30616"/>
        <dbReference type="ChEBI" id="CHEBI:43474"/>
        <dbReference type="ChEBI" id="CHEBI:456216"/>
        <dbReference type="EC" id="5.6.2.4"/>
    </reaction>
</comment>
<dbReference type="GO" id="GO:0043138">
    <property type="term" value="F:3'-5' DNA helicase activity"/>
    <property type="evidence" value="ECO:0007669"/>
    <property type="project" value="UniProtKB-EC"/>
</dbReference>
<dbReference type="Pfam" id="PF00270">
    <property type="entry name" value="DEAD"/>
    <property type="match status" value="1"/>
</dbReference>
<dbReference type="InterPro" id="IPR041236">
    <property type="entry name" value="PriA_C"/>
</dbReference>
<dbReference type="Gene3D" id="3.40.1440.60">
    <property type="entry name" value="PriA, 3(prime) DNA-binding domain"/>
    <property type="match status" value="1"/>
</dbReference>
<feature type="binding site" evidence="12">
    <location>
        <position position="369"/>
    </location>
    <ligand>
        <name>Zn(2+)</name>
        <dbReference type="ChEBI" id="CHEBI:29105"/>
        <label>1</label>
    </ligand>
</feature>
<accession>G9WTC4</accession>
<comment type="subunit">
    <text evidence="12">Component of the replication restart primosome.</text>
</comment>
<keyword evidence="3 12" id="KW-0479">Metal-binding</keyword>
<dbReference type="GO" id="GO:0008270">
    <property type="term" value="F:zinc ion binding"/>
    <property type="evidence" value="ECO:0007669"/>
    <property type="project" value="UniProtKB-UniRule"/>
</dbReference>
<dbReference type="InterPro" id="IPR041222">
    <property type="entry name" value="PriA_3primeBD"/>
</dbReference>
<dbReference type="HAMAP" id="MF_00983">
    <property type="entry name" value="PriA"/>
    <property type="match status" value="1"/>
</dbReference>
<evidence type="ECO:0000313" key="15">
    <source>
        <dbReference type="EMBL" id="EHL12956.1"/>
    </source>
</evidence>
<evidence type="ECO:0000256" key="9">
    <source>
        <dbReference type="ARBA" id="ARBA00023125"/>
    </source>
</evidence>
<comment type="function">
    <text evidence="12">Initiates the restart of stalled replication forks, which reloads the replicative helicase on sites other than the origin of replication. Recognizes and binds to abandoned replication forks and remodels them to uncover a helicase loading site. Promotes assembly of the primosome at these replication forks.</text>
</comment>
<dbReference type="SMART" id="SM00487">
    <property type="entry name" value="DEXDc"/>
    <property type="match status" value="1"/>
</dbReference>
<dbReference type="PROSITE" id="PS51192">
    <property type="entry name" value="HELICASE_ATP_BIND_1"/>
    <property type="match status" value="1"/>
</dbReference>
<feature type="domain" description="Helicase ATP-binding" evidence="13">
    <location>
        <begin position="140"/>
        <end position="306"/>
    </location>
</feature>
<dbReference type="SMART" id="SM00490">
    <property type="entry name" value="HELICc"/>
    <property type="match status" value="1"/>
</dbReference>
<dbReference type="NCBIfam" id="TIGR00595">
    <property type="entry name" value="priA"/>
    <property type="match status" value="1"/>
</dbReference>
<keyword evidence="9 12" id="KW-0238">DNA-binding</keyword>
<evidence type="ECO:0000259" key="13">
    <source>
        <dbReference type="PROSITE" id="PS51192"/>
    </source>
</evidence>
<gene>
    <name evidence="12" type="primary">priA</name>
    <name evidence="15" type="ORF">HMPREF9624_00158</name>
</gene>
<dbReference type="Proteomes" id="UP000003527">
    <property type="component" value="Unassembled WGS sequence"/>
</dbReference>
<dbReference type="SUPFAM" id="SSF52540">
    <property type="entry name" value="P-loop containing nucleoside triphosphate hydrolases"/>
    <property type="match status" value="2"/>
</dbReference>
<keyword evidence="5 12" id="KW-0378">Hydrolase</keyword>
<feature type="binding site" evidence="12">
    <location>
        <position position="411"/>
    </location>
    <ligand>
        <name>Zn(2+)</name>
        <dbReference type="ChEBI" id="CHEBI:29105"/>
        <label>1</label>
    </ligand>
</feature>
<dbReference type="Pfam" id="PF18319">
    <property type="entry name" value="Zn_ribbon_PriA"/>
    <property type="match status" value="1"/>
</dbReference>
<dbReference type="GO" id="GO:0006310">
    <property type="term" value="P:DNA recombination"/>
    <property type="evidence" value="ECO:0007669"/>
    <property type="project" value="InterPro"/>
</dbReference>
<feature type="binding site" evidence="12">
    <location>
        <position position="381"/>
    </location>
    <ligand>
        <name>Zn(2+)</name>
        <dbReference type="ChEBI" id="CHEBI:29105"/>
        <label>2</label>
    </ligand>
</feature>
<evidence type="ECO:0000313" key="16">
    <source>
        <dbReference type="Proteomes" id="UP000003527"/>
    </source>
</evidence>
<comment type="similarity">
    <text evidence="12">Belongs to the helicase family. PriA subfamily.</text>
</comment>
<keyword evidence="8 12" id="KW-0067">ATP-binding</keyword>
<name>G9WTC4_9FIRM</name>